<evidence type="ECO:0000313" key="2">
    <source>
        <dbReference type="EMBL" id="AIC26946.1"/>
    </source>
</evidence>
<dbReference type="InterPro" id="IPR013978">
    <property type="entry name" value="MEKHLA"/>
</dbReference>
<proteinExistence type="predicted"/>
<dbReference type="Proteomes" id="UP000027180">
    <property type="component" value="Chromosome"/>
</dbReference>
<dbReference type="SUPFAM" id="SSF55785">
    <property type="entry name" value="PYP-like sensor domain (PAS domain)"/>
    <property type="match status" value="1"/>
</dbReference>
<evidence type="ECO:0000313" key="3">
    <source>
        <dbReference type="Proteomes" id="UP000027180"/>
    </source>
</evidence>
<organism evidence="2 3">
    <name type="scientific">Rhizobium etli bv. mimosae str. IE4771</name>
    <dbReference type="NCBI Taxonomy" id="1432050"/>
    <lineage>
        <taxon>Bacteria</taxon>
        <taxon>Pseudomonadati</taxon>
        <taxon>Pseudomonadota</taxon>
        <taxon>Alphaproteobacteria</taxon>
        <taxon>Hyphomicrobiales</taxon>
        <taxon>Rhizobiaceae</taxon>
        <taxon>Rhizobium/Agrobacterium group</taxon>
        <taxon>Rhizobium</taxon>
    </lineage>
</organism>
<dbReference type="AlphaFoldDB" id="A0A060I612"/>
<sequence>MTSIYDNHALDLTSDLDFFSLLTGSYMRIVGRPLVQEGQGPGWLYNSAPFVVLAHNTLPDPRFIYANRTAQSCFEYSWDEFITLPSRLSAEQPDRAERQRLLDSVTRDGFVENGRGLRIAKSGRRFWIEKVTVWQLIDESGKRLGQAAIFPSWRDA</sequence>
<dbReference type="HOGENOM" id="CLU_115296_0_0_5"/>
<dbReference type="EMBL" id="CP006986">
    <property type="protein sequence ID" value="AIC26946.1"/>
    <property type="molecule type" value="Genomic_DNA"/>
</dbReference>
<dbReference type="KEGG" id="rei:IE4771_CH01821"/>
<dbReference type="Pfam" id="PF08670">
    <property type="entry name" value="MEKHLA"/>
    <property type="match status" value="1"/>
</dbReference>
<dbReference type="RefSeq" id="WP_010059846.1">
    <property type="nucleotide sequence ID" value="NZ_CP006986.1"/>
</dbReference>
<gene>
    <name evidence="2" type="ORF">IE4771_CH01821</name>
</gene>
<evidence type="ECO:0000259" key="1">
    <source>
        <dbReference type="Pfam" id="PF08670"/>
    </source>
</evidence>
<dbReference type="InterPro" id="IPR035965">
    <property type="entry name" value="PAS-like_dom_sf"/>
</dbReference>
<accession>A0A060I612</accession>
<name>A0A060I612_RHIET</name>
<reference evidence="2 3" key="1">
    <citation type="submission" date="2013-12" db="EMBL/GenBank/DDBJ databases">
        <title>Complete genome sequence of Rhizobium etli bv. mimosae IE4771.</title>
        <authorList>
            <person name="Bustos P."/>
            <person name="Santamaria R.I."/>
            <person name="Lozano L."/>
            <person name="Ormeno-Orrillo E."/>
            <person name="Rogel M.A."/>
            <person name="Romero D."/>
            <person name="Cevallos M.A."/>
            <person name="Martinez-Romero E."/>
            <person name="Gonzalez V."/>
        </authorList>
    </citation>
    <scope>NUCLEOTIDE SEQUENCE [LARGE SCALE GENOMIC DNA]</scope>
    <source>
        <strain evidence="2 3">IE4771</strain>
    </source>
</reference>
<protein>
    <submittedName>
        <fullName evidence="2">MEKHLA domain-containing protein</fullName>
    </submittedName>
</protein>
<feature type="domain" description="MEKHLA" evidence="1">
    <location>
        <begin position="18"/>
        <end position="154"/>
    </location>
</feature>
<dbReference type="OrthoDB" id="9794448at2"/>
<dbReference type="Gene3D" id="3.30.450.20">
    <property type="entry name" value="PAS domain"/>
    <property type="match status" value="1"/>
</dbReference>